<feature type="region of interest" description="Disordered" evidence="1">
    <location>
        <begin position="452"/>
        <end position="472"/>
    </location>
</feature>
<proteinExistence type="predicted"/>
<dbReference type="PANTHER" id="PTHR31511:SF12">
    <property type="entry name" value="RHO TERMINATION FACTOR N-TERMINAL DOMAIN-CONTAINING PROTEIN"/>
    <property type="match status" value="1"/>
</dbReference>
<dbReference type="Proteomes" id="UP000649617">
    <property type="component" value="Unassembled WGS sequence"/>
</dbReference>
<dbReference type="EMBL" id="CAJNIZ010029416">
    <property type="protein sequence ID" value="CAE7515983.1"/>
    <property type="molecule type" value="Genomic_DNA"/>
</dbReference>
<comment type="caution">
    <text evidence="2">The sequence shown here is derived from an EMBL/GenBank/DDBJ whole genome shotgun (WGS) entry which is preliminary data.</text>
</comment>
<organism evidence="2 3">
    <name type="scientific">Symbiodinium pilosum</name>
    <name type="common">Dinoflagellate</name>
    <dbReference type="NCBI Taxonomy" id="2952"/>
    <lineage>
        <taxon>Eukaryota</taxon>
        <taxon>Sar</taxon>
        <taxon>Alveolata</taxon>
        <taxon>Dinophyceae</taxon>
        <taxon>Suessiales</taxon>
        <taxon>Symbiodiniaceae</taxon>
        <taxon>Symbiodinium</taxon>
    </lineage>
</organism>
<evidence type="ECO:0000313" key="2">
    <source>
        <dbReference type="EMBL" id="CAE7515983.1"/>
    </source>
</evidence>
<evidence type="ECO:0008006" key="4">
    <source>
        <dbReference type="Google" id="ProtNLM"/>
    </source>
</evidence>
<gene>
    <name evidence="2" type="ORF">SPIL2461_LOCUS13476</name>
</gene>
<feature type="compositionally biased region" description="Acidic residues" evidence="1">
    <location>
        <begin position="452"/>
        <end position="463"/>
    </location>
</feature>
<dbReference type="InterPro" id="IPR038563">
    <property type="entry name" value="Endonuclease_7_sf"/>
</dbReference>
<dbReference type="AlphaFoldDB" id="A0A812TCK3"/>
<accession>A0A812TCK3</accession>
<dbReference type="PANTHER" id="PTHR31511">
    <property type="entry name" value="PROTEIN CBG23764"/>
    <property type="match status" value="1"/>
</dbReference>
<keyword evidence="3" id="KW-1185">Reference proteome</keyword>
<name>A0A812TCK3_SYMPI</name>
<evidence type="ECO:0000256" key="1">
    <source>
        <dbReference type="SAM" id="MobiDB-lite"/>
    </source>
</evidence>
<dbReference type="Gene3D" id="3.40.1800.10">
    <property type="entry name" value="His-Me finger endonucleases"/>
    <property type="match status" value="1"/>
</dbReference>
<dbReference type="OrthoDB" id="408971at2759"/>
<protein>
    <recommendedName>
        <fullName evidence="4">C2H2-type domain-containing protein</fullName>
    </recommendedName>
</protein>
<feature type="non-terminal residue" evidence="2">
    <location>
        <position position="656"/>
    </location>
</feature>
<sequence length="656" mass="73925">MANLPPAPAVGDEAAGTYCKLPPELEAKKCFWNPRTADNSCFAWCVRAALLGVEKLERDKRKNLTRLTDPMLFAEGYSPVRGRRKVKPELVPCNFGFDFSVLPPPSKGVGWQDIENFELANNHRLRIFVWEWRKVEWGGRTFFERQLIREPVHRDWPAEREIQLLRHQGHYVLIWNFQAFMSSRGAHLDGSRRASHASLHTCHRCRANFSTKQNLETHQQEPCSFDPSKREPVIRMPKTDEVSVRYQASSTAECAPLVMYMDLEVASEPAPTEQLAKHTHCVQANVLSGAYLAVGRNGYRPEQRVFLTTREVGEHRFAATERLLMGLRREGERYLLWKRCTNVPAKLSEEEQQSFDEATHCARCKKKFAEDHPSRMKVCHHQHGTGRFIEPLCKSCNSRIVQPKTVPVLLHNGGNYDFRFLLSSIAWLRRRSQGSLPSTAADGGDDELYQVEDQDDTEEEDEDQLPRSDVEDAMASKPWHKLRFSVLFKSGEKILSFRLGCLCFTDSMNFYKASLASLMDDLQKTLPNFFQHMAQLHPELQPKEGLCPETPDTAEALRVLHPEQPAVSVNASALPLAQEVSPDEVAKALRAFPVDTAPGPSGLRIQHLREARQPGETLALVQLAAVVNLLARGLAHPSAAPVLAGASLVAVPKPKG</sequence>
<evidence type="ECO:0000313" key="3">
    <source>
        <dbReference type="Proteomes" id="UP000649617"/>
    </source>
</evidence>
<reference evidence="2" key="1">
    <citation type="submission" date="2021-02" db="EMBL/GenBank/DDBJ databases">
        <authorList>
            <person name="Dougan E. K."/>
            <person name="Rhodes N."/>
            <person name="Thang M."/>
            <person name="Chan C."/>
        </authorList>
    </citation>
    <scope>NUCLEOTIDE SEQUENCE</scope>
</reference>
<dbReference type="InterPro" id="IPR044925">
    <property type="entry name" value="His-Me_finger_sf"/>
</dbReference>
<dbReference type="SUPFAM" id="SSF54060">
    <property type="entry name" value="His-Me finger endonucleases"/>
    <property type="match status" value="1"/>
</dbReference>